<dbReference type="InterPro" id="IPR038765">
    <property type="entry name" value="Papain-like_cys_pep_sf"/>
</dbReference>
<evidence type="ECO:0000259" key="3">
    <source>
        <dbReference type="PROSITE" id="PS50911"/>
    </source>
</evidence>
<feature type="region of interest" description="Disordered" evidence="1">
    <location>
        <begin position="250"/>
        <end position="286"/>
    </location>
</feature>
<comment type="caution">
    <text evidence="4">The sequence shown here is derived from an EMBL/GenBank/DDBJ whole genome shotgun (WGS) entry which is preliminary data.</text>
</comment>
<dbReference type="Proteomes" id="UP001526446">
    <property type="component" value="Unassembled WGS sequence"/>
</dbReference>
<accession>A0ABT3Q8I8</accession>
<name>A0ABT3Q8I8_9PROT</name>
<dbReference type="SUPFAM" id="SSF54001">
    <property type="entry name" value="Cysteine proteinases"/>
    <property type="match status" value="1"/>
</dbReference>
<feature type="chain" id="PRO_5046940459" evidence="2">
    <location>
        <begin position="26"/>
        <end position="286"/>
    </location>
</feature>
<dbReference type="Pfam" id="PF05257">
    <property type="entry name" value="CHAP"/>
    <property type="match status" value="1"/>
</dbReference>
<dbReference type="RefSeq" id="WP_166122146.1">
    <property type="nucleotide sequence ID" value="NZ_JAPIUX010000010.1"/>
</dbReference>
<evidence type="ECO:0000256" key="2">
    <source>
        <dbReference type="SAM" id="SignalP"/>
    </source>
</evidence>
<gene>
    <name evidence="4" type="ORF">OQ252_09375</name>
</gene>
<dbReference type="EMBL" id="JAPIUX010000010">
    <property type="protein sequence ID" value="MCX2561603.1"/>
    <property type="molecule type" value="Genomic_DNA"/>
</dbReference>
<sequence length="286" mass="30930">MRQRRPGKLNLTMAVVSLLSLSAFVQPASAKARHSAVRVHHTGFSNASHVSHGSHKMTFSAASYHISGRAAGRYAGGRWHPAAGRRYSLRGGYEGSHVMLHHGYSYGGGHVIQCVAYAKSASDVALGGNARDWWHNAAGVYDRGHAPAEGSILNFRPIRRMPLGHVAVVRNVVDNRTIVIDQSHWGQAGISRNVSVIDVSPNNDWSAVRVALNNRSGTYGSIYPTYGFIYPRSHEAHHSSSHDVMTAWAKKARAQGGETQLAQAPENAHPLTSGAEDSSITFDGQQ</sequence>
<organism evidence="4 5">
    <name type="scientific">Acetobacter farinalis</name>
    <dbReference type="NCBI Taxonomy" id="1260984"/>
    <lineage>
        <taxon>Bacteria</taxon>
        <taxon>Pseudomonadati</taxon>
        <taxon>Pseudomonadota</taxon>
        <taxon>Alphaproteobacteria</taxon>
        <taxon>Acetobacterales</taxon>
        <taxon>Acetobacteraceae</taxon>
        <taxon>Acetobacter</taxon>
    </lineage>
</organism>
<feature type="signal peptide" evidence="2">
    <location>
        <begin position="1"/>
        <end position="25"/>
    </location>
</feature>
<dbReference type="PROSITE" id="PS50911">
    <property type="entry name" value="CHAP"/>
    <property type="match status" value="1"/>
</dbReference>
<keyword evidence="2" id="KW-0732">Signal</keyword>
<proteinExistence type="predicted"/>
<evidence type="ECO:0000313" key="5">
    <source>
        <dbReference type="Proteomes" id="UP001526446"/>
    </source>
</evidence>
<keyword evidence="5" id="KW-1185">Reference proteome</keyword>
<evidence type="ECO:0000256" key="1">
    <source>
        <dbReference type="SAM" id="MobiDB-lite"/>
    </source>
</evidence>
<feature type="domain" description="Peptidase C51" evidence="3">
    <location>
        <begin position="89"/>
        <end position="209"/>
    </location>
</feature>
<dbReference type="InterPro" id="IPR007921">
    <property type="entry name" value="CHAP_dom"/>
</dbReference>
<evidence type="ECO:0000313" key="4">
    <source>
        <dbReference type="EMBL" id="MCX2561603.1"/>
    </source>
</evidence>
<reference evidence="4 5" key="1">
    <citation type="submission" date="2022-11" db="EMBL/GenBank/DDBJ databases">
        <title>Genome sequencing of Acetobacter type strain.</title>
        <authorList>
            <person name="Heo J."/>
            <person name="Lee D."/>
            <person name="Han B.-H."/>
            <person name="Hong S.-B."/>
            <person name="Kwon S.-W."/>
        </authorList>
    </citation>
    <scope>NUCLEOTIDE SEQUENCE [LARGE SCALE GENOMIC DNA]</scope>
    <source>
        <strain evidence="4 5">KACC 21251</strain>
    </source>
</reference>
<protein>
    <submittedName>
        <fullName evidence="4">CHAP domain-containing protein</fullName>
    </submittedName>
</protein>
<feature type="compositionally biased region" description="Polar residues" evidence="1">
    <location>
        <begin position="275"/>
        <end position="286"/>
    </location>
</feature>
<dbReference type="Gene3D" id="3.90.1720.10">
    <property type="entry name" value="endopeptidase domain like (from Nostoc punctiforme)"/>
    <property type="match status" value="1"/>
</dbReference>